<evidence type="ECO:0000313" key="2">
    <source>
        <dbReference type="Proteomes" id="UP000039865"/>
    </source>
</evidence>
<keyword evidence="2" id="KW-1185">Reference proteome</keyword>
<evidence type="ECO:0000313" key="1">
    <source>
        <dbReference type="EMBL" id="CDW84947.1"/>
    </source>
</evidence>
<proteinExistence type="predicted"/>
<gene>
    <name evidence="1" type="primary">Contig7873.g8399</name>
    <name evidence="1" type="ORF">STYLEM_14016</name>
</gene>
<sequence length="1072" mass="123406">MDVHQLKMILQDCMQLNPRKAQSLKFQLQLLELQIQIGAMFFSLVLEFLLYIKITQLVSQFLGSLFNYCPLCVDSITDPNSITRVYILGYLQSNSNGIIIHYDVSSKSIVRESMLATNMYSEMKDIQINFNNDQIFVLVDTYSLKFSGQYYLDDCLLVSVNINTLNGKNISSHFGTQYDDQCNSLAVNRYNCGLMWSKEFGTGGYRDDCPDVDLSYDGFLAFVVGGFYNSLAQQQDMFILTLSVVDGSVQNYRSFGSSGDDKLIAIKHFRSTLFILGDQFSWYQQTATEISYDIFTNSIFAMKINVDQNEFSCFKTNETLSTTLFRDNSGYWKSDQKLIDFKFQIGGYLVQSINVYSADTNSELIVQLTSFCNGAVPSGISQATFTNYSSFPAYGQVYSLANVDNKYGFFFEKAKNQLNGQPEVPGDFGIRFAYSVSGNTIAFYSFLHVSATGQNEMNVVYLDDAILLRDYNQDSQYLIGIPLTMTDCSGYYNNMCNFTLTVVDITGGVTSNQAYFRFVNNQPVILKDNQYDIYCQRVGKILIYQVPFEKLFLDPDYQSLTPDIKTNGIDGLNINKVTFDYKTSNIIGYPDAVKVYQVQVKANDQITISNGFYGIQIEVTESNPIVMAQCVNNLIPINYFDIVIDNTNFQKFSQIDYSKCLPKPNQNSYYDIKILNQNITNKDPRFTGGCYKYSIFSQITFNNKLALNITKLELTAYQNQQYYFEVEDFQKYFMKDDIIDLNDSGTQVILKVQMTVIKQAEMKPKQSYLYQNQLLYEVSEGQLFNIELPRDLYYSPYKIFSLINSSFTNQIQPQLLLMVKQIQQTKTLNSDPETVNLLEYEYYYPKNIGNTNYIPRWMSLIKNNGSMTGIPNKSGSIHFWITLRNQNELSSEREVSESVYVQIDLEIHPNNYEETDIFPMRKVSRAYLLTGMSISEQDKLQNERNKEKLSNARNQNDLDNFIQIIDQNNQAELEQNNSSFEIEQGSINDSESQKSAEKLENIKNRLAQIGQNHRNEEMNRSFQNETSINLMRQDEENNDDSLPYMIQYQKQPEPLPMLLKNVRQQRFDFSGF</sequence>
<dbReference type="AlphaFoldDB" id="A0A078AUN3"/>
<organism evidence="1 2">
    <name type="scientific">Stylonychia lemnae</name>
    <name type="common">Ciliate</name>
    <dbReference type="NCBI Taxonomy" id="5949"/>
    <lineage>
        <taxon>Eukaryota</taxon>
        <taxon>Sar</taxon>
        <taxon>Alveolata</taxon>
        <taxon>Ciliophora</taxon>
        <taxon>Intramacronucleata</taxon>
        <taxon>Spirotrichea</taxon>
        <taxon>Stichotrichia</taxon>
        <taxon>Sporadotrichida</taxon>
        <taxon>Oxytrichidae</taxon>
        <taxon>Stylonychinae</taxon>
        <taxon>Stylonychia</taxon>
    </lineage>
</organism>
<protein>
    <submittedName>
        <fullName evidence="1">Uncharacterized protein</fullName>
    </submittedName>
</protein>
<dbReference type="Proteomes" id="UP000039865">
    <property type="component" value="Unassembled WGS sequence"/>
</dbReference>
<name>A0A078AUN3_STYLE</name>
<dbReference type="InParanoid" id="A0A078AUN3"/>
<dbReference type="EMBL" id="CCKQ01013298">
    <property type="protein sequence ID" value="CDW84947.1"/>
    <property type="molecule type" value="Genomic_DNA"/>
</dbReference>
<dbReference type="OrthoDB" id="10676363at2759"/>
<accession>A0A078AUN3</accession>
<reference evidence="1 2" key="1">
    <citation type="submission" date="2014-06" db="EMBL/GenBank/DDBJ databases">
        <authorList>
            <person name="Swart Estienne"/>
        </authorList>
    </citation>
    <scope>NUCLEOTIDE SEQUENCE [LARGE SCALE GENOMIC DNA]</scope>
    <source>
        <strain evidence="1 2">130c</strain>
    </source>
</reference>